<name>A0AA88KHQ7_NAELO</name>
<dbReference type="RefSeq" id="XP_044545693.1">
    <property type="nucleotide sequence ID" value="XM_044698106.1"/>
</dbReference>
<gene>
    <name evidence="6" type="ORF">C9374_008070</name>
</gene>
<dbReference type="InterPro" id="IPR051553">
    <property type="entry name" value="Ran_GTPase-activating"/>
</dbReference>
<feature type="compositionally biased region" description="Polar residues" evidence="4">
    <location>
        <begin position="16"/>
        <end position="25"/>
    </location>
</feature>
<feature type="repeat" description="RCC1" evidence="3">
    <location>
        <begin position="469"/>
        <end position="528"/>
    </location>
</feature>
<evidence type="ECO:0000313" key="6">
    <source>
        <dbReference type="EMBL" id="KAG2378431.1"/>
    </source>
</evidence>
<dbReference type="Pfam" id="PF25390">
    <property type="entry name" value="WD40_RLD"/>
    <property type="match status" value="1"/>
</dbReference>
<feature type="repeat" description="RCC1" evidence="3">
    <location>
        <begin position="414"/>
        <end position="468"/>
    </location>
</feature>
<evidence type="ECO:0000313" key="7">
    <source>
        <dbReference type="Proteomes" id="UP000816034"/>
    </source>
</evidence>
<comment type="caution">
    <text evidence="6">The sequence shown here is derived from an EMBL/GenBank/DDBJ whole genome shotgun (WGS) entry which is preliminary data.</text>
</comment>
<evidence type="ECO:0000256" key="2">
    <source>
        <dbReference type="ARBA" id="ARBA00022737"/>
    </source>
</evidence>
<evidence type="ECO:0000256" key="3">
    <source>
        <dbReference type="PROSITE-ProRule" id="PRU00235"/>
    </source>
</evidence>
<keyword evidence="1" id="KW-0344">Guanine-nucleotide releasing factor</keyword>
<feature type="domain" description="RCC1-like" evidence="5">
    <location>
        <begin position="242"/>
        <end position="556"/>
    </location>
</feature>
<dbReference type="AlphaFoldDB" id="A0AA88KHQ7"/>
<evidence type="ECO:0000259" key="5">
    <source>
        <dbReference type="Pfam" id="PF25390"/>
    </source>
</evidence>
<reference evidence="6 7" key="1">
    <citation type="journal article" date="2018" name="BMC Genomics">
        <title>The genome of Naegleria lovaniensis, the basis for a comparative approach to unravel pathogenicity factors of the human pathogenic amoeba N. fowleri.</title>
        <authorList>
            <person name="Liechti N."/>
            <person name="Schurch N."/>
            <person name="Bruggmann R."/>
            <person name="Wittwer M."/>
        </authorList>
    </citation>
    <scope>NUCLEOTIDE SEQUENCE [LARGE SCALE GENOMIC DNA]</scope>
    <source>
        <strain evidence="6 7">ATCC 30569</strain>
    </source>
</reference>
<dbReference type="PRINTS" id="PR00633">
    <property type="entry name" value="RCCNDNSATION"/>
</dbReference>
<feature type="repeat" description="RCC1" evidence="3">
    <location>
        <begin position="301"/>
        <end position="357"/>
    </location>
</feature>
<dbReference type="PROSITE" id="PS50012">
    <property type="entry name" value="RCC1_3"/>
    <property type="match status" value="3"/>
</dbReference>
<evidence type="ECO:0000256" key="1">
    <source>
        <dbReference type="ARBA" id="ARBA00022658"/>
    </source>
</evidence>
<dbReference type="Gene3D" id="2.130.10.30">
    <property type="entry name" value="Regulator of chromosome condensation 1/beta-lactamase-inhibitor protein II"/>
    <property type="match status" value="2"/>
</dbReference>
<proteinExistence type="predicted"/>
<protein>
    <recommendedName>
        <fullName evidence="5">RCC1-like domain-containing protein</fullName>
    </recommendedName>
</protein>
<dbReference type="SUPFAM" id="SSF50985">
    <property type="entry name" value="RCC1/BLIP-II"/>
    <property type="match status" value="1"/>
</dbReference>
<accession>A0AA88KHQ7</accession>
<dbReference type="Proteomes" id="UP000816034">
    <property type="component" value="Unassembled WGS sequence"/>
</dbReference>
<dbReference type="GeneID" id="68100524"/>
<feature type="region of interest" description="Disordered" evidence="4">
    <location>
        <begin position="1"/>
        <end position="34"/>
    </location>
</feature>
<dbReference type="PANTHER" id="PTHR45982:SF1">
    <property type="entry name" value="REGULATOR OF CHROMOSOME CONDENSATION"/>
    <property type="match status" value="1"/>
</dbReference>
<keyword evidence="2" id="KW-0677">Repeat</keyword>
<evidence type="ECO:0000256" key="4">
    <source>
        <dbReference type="SAM" id="MobiDB-lite"/>
    </source>
</evidence>
<dbReference type="EMBL" id="PYSW02000032">
    <property type="protein sequence ID" value="KAG2378431.1"/>
    <property type="molecule type" value="Genomic_DNA"/>
</dbReference>
<sequence>MLQQQLDTSRDPLPSFHNNTHSFTQRPDDPMFSQPDGMFEHIHEIVHDILNHALSQLSVSSLLLNDEQAEFIEDDTSPTTIQDNDSTASSIISHDEENSETFSSNLIQETTMSQFASFQQHSSHYPNLDVNIESDPYGFSSAYFCFGSNEENFLSLDSSQLLKYATGVDGFNGEVISRVTPRTFHSTPTNTENNGMMDVESTFKPRSLGGDQVVEHIRMAAYNLGILTRRVKSFHENTHHNDSDGTICYISGSNERGQFGLPEKFRGTSMFRKVDYFEKNGIVIKDMTFGSYFALFLSRDGKLYSAGENENGQLGRSSLANQFNIEHVKVVNPETNEEEWITQIEAGAFHCAYLSKSGNVYSQGYNCWGQSGHDGEDILSPSRIDIFGKGKIEIERIVCIEHNTFFITKPNPYRDIYACGFSKKGQLGKEYKEEAIRQPVKLQFFSGKDKSVKSVSGGWGHVIIATQDGSVYSQGLNDYGQCGLGDLEPRKESTLIPFFAETLYKQSYLEKIEEVKCGSYHSLFLSRSGKLFGCGYNEMGSLSLGTESWITVPTLIIEFPGYLIGEPHYQLELKTWCYTTSVLVKKRSKRVEQFFSNLMRSLEREANFFDLSVI</sequence>
<dbReference type="InterPro" id="IPR000408">
    <property type="entry name" value="Reg_chr_condens"/>
</dbReference>
<dbReference type="InterPro" id="IPR009091">
    <property type="entry name" value="RCC1/BLIP-II"/>
</dbReference>
<dbReference type="InterPro" id="IPR058923">
    <property type="entry name" value="RCC1-like_dom"/>
</dbReference>
<organism evidence="6 7">
    <name type="scientific">Naegleria lovaniensis</name>
    <name type="common">Amoeba</name>
    <dbReference type="NCBI Taxonomy" id="51637"/>
    <lineage>
        <taxon>Eukaryota</taxon>
        <taxon>Discoba</taxon>
        <taxon>Heterolobosea</taxon>
        <taxon>Tetramitia</taxon>
        <taxon>Eutetramitia</taxon>
        <taxon>Vahlkampfiidae</taxon>
        <taxon>Naegleria</taxon>
    </lineage>
</organism>
<keyword evidence="7" id="KW-1185">Reference proteome</keyword>
<dbReference type="PANTHER" id="PTHR45982">
    <property type="entry name" value="REGULATOR OF CHROMOSOME CONDENSATION"/>
    <property type="match status" value="1"/>
</dbReference>